<evidence type="ECO:0000256" key="3">
    <source>
        <dbReference type="ARBA" id="ARBA00007870"/>
    </source>
</evidence>
<evidence type="ECO:0000313" key="14">
    <source>
        <dbReference type="EMBL" id="RBP15581.1"/>
    </source>
</evidence>
<dbReference type="Pfam" id="PF08546">
    <property type="entry name" value="ApbA_C"/>
    <property type="match status" value="1"/>
</dbReference>
<comment type="pathway">
    <text evidence="2 11">Cofactor biosynthesis; (R)-pantothenate biosynthesis; (R)-pantoate from 3-methyl-2-oxobutanoate: step 2/2.</text>
</comment>
<dbReference type="EMBL" id="QNRK01000008">
    <property type="protein sequence ID" value="RBP15581.1"/>
    <property type="molecule type" value="Genomic_DNA"/>
</dbReference>
<evidence type="ECO:0000256" key="6">
    <source>
        <dbReference type="ARBA" id="ARBA00022655"/>
    </source>
</evidence>
<gene>
    <name evidence="14" type="ORF">DFR50_108138</name>
</gene>
<dbReference type="FunFam" id="3.40.50.720:FF:000307">
    <property type="entry name" value="2-dehydropantoate 2-reductase"/>
    <property type="match status" value="1"/>
</dbReference>
<dbReference type="GO" id="GO:0008677">
    <property type="term" value="F:2-dehydropantoate 2-reductase activity"/>
    <property type="evidence" value="ECO:0007669"/>
    <property type="project" value="UniProtKB-EC"/>
</dbReference>
<dbReference type="PANTHER" id="PTHR21708">
    <property type="entry name" value="PROBABLE 2-DEHYDROPANTOATE 2-REDUCTASE"/>
    <property type="match status" value="1"/>
</dbReference>
<dbReference type="InterPro" id="IPR036291">
    <property type="entry name" value="NAD(P)-bd_dom_sf"/>
</dbReference>
<dbReference type="SUPFAM" id="SSF48179">
    <property type="entry name" value="6-phosphogluconate dehydrogenase C-terminal domain-like"/>
    <property type="match status" value="1"/>
</dbReference>
<evidence type="ECO:0000256" key="7">
    <source>
        <dbReference type="ARBA" id="ARBA00022857"/>
    </source>
</evidence>
<keyword evidence="15" id="KW-1185">Reference proteome</keyword>
<dbReference type="Pfam" id="PF02558">
    <property type="entry name" value="ApbA"/>
    <property type="match status" value="1"/>
</dbReference>
<evidence type="ECO:0000259" key="13">
    <source>
        <dbReference type="Pfam" id="PF08546"/>
    </source>
</evidence>
<evidence type="ECO:0000259" key="12">
    <source>
        <dbReference type="Pfam" id="PF02558"/>
    </source>
</evidence>
<dbReference type="InterPro" id="IPR008927">
    <property type="entry name" value="6-PGluconate_DH-like_C_sf"/>
</dbReference>
<evidence type="ECO:0000256" key="10">
    <source>
        <dbReference type="ARBA" id="ARBA00048793"/>
    </source>
</evidence>
<evidence type="ECO:0000256" key="9">
    <source>
        <dbReference type="ARBA" id="ARBA00032024"/>
    </source>
</evidence>
<keyword evidence="6 11" id="KW-0566">Pantothenate biosynthesis</keyword>
<dbReference type="InterPro" id="IPR051402">
    <property type="entry name" value="KPR-Related"/>
</dbReference>
<comment type="function">
    <text evidence="1 11">Catalyzes the NADPH-dependent reduction of ketopantoate into pantoic acid.</text>
</comment>
<evidence type="ECO:0000256" key="8">
    <source>
        <dbReference type="ARBA" id="ARBA00023002"/>
    </source>
</evidence>
<dbReference type="Proteomes" id="UP000253529">
    <property type="component" value="Unassembled WGS sequence"/>
</dbReference>
<comment type="catalytic activity">
    <reaction evidence="10 11">
        <text>(R)-pantoate + NADP(+) = 2-dehydropantoate + NADPH + H(+)</text>
        <dbReference type="Rhea" id="RHEA:16233"/>
        <dbReference type="ChEBI" id="CHEBI:11561"/>
        <dbReference type="ChEBI" id="CHEBI:15378"/>
        <dbReference type="ChEBI" id="CHEBI:15980"/>
        <dbReference type="ChEBI" id="CHEBI:57783"/>
        <dbReference type="ChEBI" id="CHEBI:58349"/>
        <dbReference type="EC" id="1.1.1.169"/>
    </reaction>
</comment>
<evidence type="ECO:0000256" key="5">
    <source>
        <dbReference type="ARBA" id="ARBA00019465"/>
    </source>
</evidence>
<evidence type="ECO:0000256" key="1">
    <source>
        <dbReference type="ARBA" id="ARBA00002919"/>
    </source>
</evidence>
<evidence type="ECO:0000313" key="15">
    <source>
        <dbReference type="Proteomes" id="UP000253529"/>
    </source>
</evidence>
<keyword evidence="7 11" id="KW-0521">NADP</keyword>
<comment type="similarity">
    <text evidence="3 11">Belongs to the ketopantoate reductase family.</text>
</comment>
<dbReference type="AlphaFoldDB" id="A0A366FLY3"/>
<evidence type="ECO:0000256" key="4">
    <source>
        <dbReference type="ARBA" id="ARBA00013014"/>
    </source>
</evidence>
<dbReference type="EC" id="1.1.1.169" evidence="4 11"/>
<dbReference type="UniPathway" id="UPA00028">
    <property type="reaction ID" value="UER00004"/>
</dbReference>
<dbReference type="FunFam" id="1.10.1040.10:FF:000017">
    <property type="entry name" value="2-dehydropantoate 2-reductase"/>
    <property type="match status" value="1"/>
</dbReference>
<dbReference type="GO" id="GO:0005737">
    <property type="term" value="C:cytoplasm"/>
    <property type="evidence" value="ECO:0007669"/>
    <property type="project" value="TreeGrafter"/>
</dbReference>
<feature type="domain" description="Ketopantoate reductase C-terminal" evidence="13">
    <location>
        <begin position="178"/>
        <end position="299"/>
    </location>
</feature>
<keyword evidence="8 11" id="KW-0560">Oxidoreductase</keyword>
<reference evidence="14 15" key="1">
    <citation type="submission" date="2018-06" db="EMBL/GenBank/DDBJ databases">
        <title>Genomic Encyclopedia of Type Strains, Phase IV (KMG-IV): sequencing the most valuable type-strain genomes for metagenomic binning, comparative biology and taxonomic classification.</title>
        <authorList>
            <person name="Goeker M."/>
        </authorList>
    </citation>
    <scope>NUCLEOTIDE SEQUENCE [LARGE SCALE GENOMIC DNA]</scope>
    <source>
        <strain evidence="14 15">DSM 24875</strain>
    </source>
</reference>
<dbReference type="InterPro" id="IPR013328">
    <property type="entry name" value="6PGD_dom2"/>
</dbReference>
<accession>A0A366FLY3</accession>
<dbReference type="OrthoDB" id="9796561at2"/>
<name>A0A366FLY3_9HYPH</name>
<dbReference type="InterPro" id="IPR013332">
    <property type="entry name" value="KPR_N"/>
</dbReference>
<evidence type="ECO:0000256" key="11">
    <source>
        <dbReference type="RuleBase" id="RU362068"/>
    </source>
</evidence>
<dbReference type="NCBIfam" id="TIGR00745">
    <property type="entry name" value="apbA_panE"/>
    <property type="match status" value="1"/>
</dbReference>
<organism evidence="14 15">
    <name type="scientific">Roseiarcus fermentans</name>
    <dbReference type="NCBI Taxonomy" id="1473586"/>
    <lineage>
        <taxon>Bacteria</taxon>
        <taxon>Pseudomonadati</taxon>
        <taxon>Pseudomonadota</taxon>
        <taxon>Alphaproteobacteria</taxon>
        <taxon>Hyphomicrobiales</taxon>
        <taxon>Roseiarcaceae</taxon>
        <taxon>Roseiarcus</taxon>
    </lineage>
</organism>
<dbReference type="Gene3D" id="1.10.1040.10">
    <property type="entry name" value="N-(1-d-carboxylethyl)-l-norvaline Dehydrogenase, domain 2"/>
    <property type="match status" value="1"/>
</dbReference>
<sequence length="306" mass="32266">MRIAIMGAGGVGGYFGGRLAKGGADVVFIARGATLATLLKDGLRIRSQLGDLHLPKVVASDDARKLGRVDLVLLGVKLWDTEAAARAVAPLVSGETAVVSFQNGVDKDDILRGVLGDDAIIGGVSYIAASIAEPGVIAHTGTMQRLVFGEYDGRRSARCQAFLEACKRANIEAELSGDIQRAIWEKFVFLVGLSATTATMRATIGPIRSNPQTRAFLLDVMREVVQVGRARGVGLAADYAESRLAFCDTLPETMTSSMAVDMERGNRLETPWLSGGVVRLGAAVGAATPLNRAIADILALSSEGRR</sequence>
<dbReference type="RefSeq" id="WP_113888878.1">
    <property type="nucleotide sequence ID" value="NZ_QNRK01000008.1"/>
</dbReference>
<protein>
    <recommendedName>
        <fullName evidence="5 11">2-dehydropantoate 2-reductase</fullName>
        <ecNumber evidence="4 11">1.1.1.169</ecNumber>
    </recommendedName>
    <alternativeName>
        <fullName evidence="9 11">Ketopantoate reductase</fullName>
    </alternativeName>
</protein>
<dbReference type="SUPFAM" id="SSF51735">
    <property type="entry name" value="NAD(P)-binding Rossmann-fold domains"/>
    <property type="match status" value="1"/>
</dbReference>
<dbReference type="PANTHER" id="PTHR21708:SF26">
    <property type="entry name" value="2-DEHYDROPANTOATE 2-REDUCTASE"/>
    <property type="match status" value="1"/>
</dbReference>
<dbReference type="Gene3D" id="3.40.50.720">
    <property type="entry name" value="NAD(P)-binding Rossmann-like Domain"/>
    <property type="match status" value="1"/>
</dbReference>
<dbReference type="GO" id="GO:0015940">
    <property type="term" value="P:pantothenate biosynthetic process"/>
    <property type="evidence" value="ECO:0007669"/>
    <property type="project" value="UniProtKB-UniPathway"/>
</dbReference>
<evidence type="ECO:0000256" key="2">
    <source>
        <dbReference type="ARBA" id="ARBA00004994"/>
    </source>
</evidence>
<proteinExistence type="inferred from homology"/>
<dbReference type="InterPro" id="IPR013752">
    <property type="entry name" value="KPA_reductase"/>
</dbReference>
<comment type="caution">
    <text evidence="14">The sequence shown here is derived from an EMBL/GenBank/DDBJ whole genome shotgun (WGS) entry which is preliminary data.</text>
</comment>
<dbReference type="InterPro" id="IPR003710">
    <property type="entry name" value="ApbA"/>
</dbReference>
<feature type="domain" description="Ketopantoate reductase N-terminal" evidence="12">
    <location>
        <begin position="3"/>
        <end position="152"/>
    </location>
</feature>